<feature type="region of interest" description="Disordered" evidence="1">
    <location>
        <begin position="234"/>
        <end position="293"/>
    </location>
</feature>
<dbReference type="AlphaFoldDB" id="A0ABC9AK81"/>
<feature type="compositionally biased region" description="Low complexity" evidence="1">
    <location>
        <begin position="261"/>
        <end position="293"/>
    </location>
</feature>
<dbReference type="Proteomes" id="UP001497457">
    <property type="component" value="Chromosome 20rd"/>
</dbReference>
<feature type="compositionally biased region" description="Polar residues" evidence="1">
    <location>
        <begin position="248"/>
        <end position="257"/>
    </location>
</feature>
<evidence type="ECO:0000313" key="4">
    <source>
        <dbReference type="Proteomes" id="UP001497457"/>
    </source>
</evidence>
<keyword evidence="4" id="KW-1185">Reference proteome</keyword>
<dbReference type="PANTHER" id="PTHR33086">
    <property type="entry name" value="OS05G0468200 PROTEIN-RELATED"/>
    <property type="match status" value="1"/>
</dbReference>
<accession>A0ABC9AK81</accession>
<dbReference type="InterPro" id="IPR011676">
    <property type="entry name" value="DUF1618"/>
</dbReference>
<protein>
    <recommendedName>
        <fullName evidence="2">DUF1618 domain-containing protein</fullName>
    </recommendedName>
</protein>
<sequence>MDEDNPAAASLLNKAALSAPSAAALAVSRSESEMSPPPPPSSSCGWAILGAIPRVSAAADEECCSLDLAPPPRVSILTIPKHVFPAVVTPRNYPRLLAADASSLLLLHADQGRATSPTVIDQSFCWREFPDPIMNAGHVGIIASPDAPPGSYMVAELHATLLCFSSDKVLALGGLLWWVDLSWCTVARDPDLAVVPLPPAKALPYAHAAGVLHRYRDVGISAGKLRFVDMYRNRHPDPSGRCPRRNQPHPTSAGSTPPTRPRGSQARSPSSRSSTPTIPPSSTSSSTATSSPSTSATAVVACDLYHLVDPPKDLVSTRFVHAWKLPPPKPLLLSPPSPAPAGMAKEGTNSGPNDVGATASVDIY</sequence>
<evidence type="ECO:0000313" key="3">
    <source>
        <dbReference type="EMBL" id="CAL4978836.1"/>
    </source>
</evidence>
<feature type="region of interest" description="Disordered" evidence="1">
    <location>
        <begin position="337"/>
        <end position="364"/>
    </location>
</feature>
<dbReference type="EMBL" id="OZ075130">
    <property type="protein sequence ID" value="CAL4978836.1"/>
    <property type="molecule type" value="Genomic_DNA"/>
</dbReference>
<feature type="domain" description="DUF1618" evidence="2">
    <location>
        <begin position="178"/>
        <end position="236"/>
    </location>
</feature>
<proteinExistence type="predicted"/>
<organism evidence="3 4">
    <name type="scientific">Urochloa decumbens</name>
    <dbReference type="NCBI Taxonomy" id="240449"/>
    <lineage>
        <taxon>Eukaryota</taxon>
        <taxon>Viridiplantae</taxon>
        <taxon>Streptophyta</taxon>
        <taxon>Embryophyta</taxon>
        <taxon>Tracheophyta</taxon>
        <taxon>Spermatophyta</taxon>
        <taxon>Magnoliopsida</taxon>
        <taxon>Liliopsida</taxon>
        <taxon>Poales</taxon>
        <taxon>Poaceae</taxon>
        <taxon>PACMAD clade</taxon>
        <taxon>Panicoideae</taxon>
        <taxon>Panicodae</taxon>
        <taxon>Paniceae</taxon>
        <taxon>Melinidinae</taxon>
        <taxon>Urochloa</taxon>
    </lineage>
</organism>
<dbReference type="PANTHER" id="PTHR33086:SF73">
    <property type="entry name" value="OS01G0245901 PROTEIN"/>
    <property type="match status" value="1"/>
</dbReference>
<evidence type="ECO:0000256" key="1">
    <source>
        <dbReference type="SAM" id="MobiDB-lite"/>
    </source>
</evidence>
<dbReference type="Pfam" id="PF07762">
    <property type="entry name" value="DUF1618"/>
    <property type="match status" value="1"/>
</dbReference>
<reference evidence="3" key="1">
    <citation type="submission" date="2024-10" db="EMBL/GenBank/DDBJ databases">
        <authorList>
            <person name="Ryan C."/>
        </authorList>
    </citation>
    <scope>NUCLEOTIDE SEQUENCE [LARGE SCALE GENOMIC DNA]</scope>
</reference>
<evidence type="ECO:0000259" key="2">
    <source>
        <dbReference type="Pfam" id="PF07762"/>
    </source>
</evidence>
<name>A0ABC9AK81_9POAL</name>
<gene>
    <name evidence="3" type="ORF">URODEC1_LOCUS54979</name>
</gene>